<organism evidence="4 5">
    <name type="scientific">Thermohalobaculum xanthum</name>
    <dbReference type="NCBI Taxonomy" id="2753746"/>
    <lineage>
        <taxon>Bacteria</taxon>
        <taxon>Pseudomonadati</taxon>
        <taxon>Pseudomonadota</taxon>
        <taxon>Alphaproteobacteria</taxon>
        <taxon>Rhodobacterales</taxon>
        <taxon>Paracoccaceae</taxon>
        <taxon>Thermohalobaculum</taxon>
    </lineage>
</organism>
<keyword evidence="5" id="KW-1185">Reference proteome</keyword>
<protein>
    <submittedName>
        <fullName evidence="4">GAF domain-containing protein</fullName>
    </submittedName>
</protein>
<feature type="domain" description="Guanylate cyclase" evidence="3">
    <location>
        <begin position="293"/>
        <end position="424"/>
    </location>
</feature>
<evidence type="ECO:0000313" key="4">
    <source>
        <dbReference type="EMBL" id="MBK0398546.1"/>
    </source>
</evidence>
<sequence length="477" mass="52403">MGPRSTADGIQGRVDAAKPGSTPTDTNTDPDDSRQRLEARMNELSEALEKTTRELQLSRDIQGATSEVLKLISRSAGALPQVLEMLLKTASRLGHADIGTLRHRDGDIYRLAATYGCKAEWKADFERYSEKPDRGSVYGRTMIEGCTVHIPDVLRDKEFTRHEAQKLMGFHSALGVPLMRGSDPIGALILFRFERGSFTPEQIAMVETFADQAVIAIENARLFAEIREKSRQVEDQAGQLADWNKTLETRVADQVDQIGRMSKLTRFLSPKISNLIMAGEADDPLKTRRSEITVVYVDLRGFTAFTETADPEEVMQVLREYHVELGRAITAYDGTIEHFAGDGAMVLFNAPVPIEEHELQAIRMAIDIRDSVGALALGWRKRGWDLGCGAGIAGGYATLGTIGFEERLDYSAIGTVCNLAARLCDEAADGQILISPRVLVKVEERIEVASIGVLDLKGFQRPVSVHNVVGLCGSNDA</sequence>
<evidence type="ECO:0000256" key="1">
    <source>
        <dbReference type="SAM" id="Coils"/>
    </source>
</evidence>
<dbReference type="GO" id="GO:0035556">
    <property type="term" value="P:intracellular signal transduction"/>
    <property type="evidence" value="ECO:0007669"/>
    <property type="project" value="InterPro"/>
</dbReference>
<dbReference type="Gene3D" id="3.30.450.40">
    <property type="match status" value="1"/>
</dbReference>
<dbReference type="Pfam" id="PF13185">
    <property type="entry name" value="GAF_2"/>
    <property type="match status" value="1"/>
</dbReference>
<keyword evidence="1" id="KW-0175">Coiled coil</keyword>
<proteinExistence type="predicted"/>
<name>A0A8J7M4Y6_9RHOB</name>
<dbReference type="Pfam" id="PF00211">
    <property type="entry name" value="Guanylate_cyc"/>
    <property type="match status" value="1"/>
</dbReference>
<dbReference type="SMART" id="SM00065">
    <property type="entry name" value="GAF"/>
    <property type="match status" value="1"/>
</dbReference>
<reference evidence="4" key="1">
    <citation type="submission" date="2020-12" db="EMBL/GenBank/DDBJ databases">
        <title>Bacterial taxonomy.</title>
        <authorList>
            <person name="Pan X."/>
        </authorList>
    </citation>
    <scope>NUCLEOTIDE SEQUENCE</scope>
    <source>
        <strain evidence="4">M0105</strain>
    </source>
</reference>
<feature type="coiled-coil region" evidence="1">
    <location>
        <begin position="34"/>
        <end position="61"/>
    </location>
</feature>
<evidence type="ECO:0000256" key="2">
    <source>
        <dbReference type="SAM" id="MobiDB-lite"/>
    </source>
</evidence>
<dbReference type="PROSITE" id="PS50125">
    <property type="entry name" value="GUANYLATE_CYCLASE_2"/>
    <property type="match status" value="1"/>
</dbReference>
<dbReference type="PANTHER" id="PTHR43081:SF20">
    <property type="entry name" value="TWO-COMPONENT RESPONSE REGULATOR"/>
    <property type="match status" value="1"/>
</dbReference>
<dbReference type="Proteomes" id="UP000655420">
    <property type="component" value="Unassembled WGS sequence"/>
</dbReference>
<comment type="caution">
    <text evidence="4">The sequence shown here is derived from an EMBL/GenBank/DDBJ whole genome shotgun (WGS) entry which is preliminary data.</text>
</comment>
<dbReference type="InterPro" id="IPR029787">
    <property type="entry name" value="Nucleotide_cyclase"/>
</dbReference>
<feature type="region of interest" description="Disordered" evidence="2">
    <location>
        <begin position="1"/>
        <end position="34"/>
    </location>
</feature>
<dbReference type="SUPFAM" id="SSF55781">
    <property type="entry name" value="GAF domain-like"/>
    <property type="match status" value="1"/>
</dbReference>
<dbReference type="PANTHER" id="PTHR43081">
    <property type="entry name" value="ADENYLATE CYCLASE, TERMINAL-DIFFERENTIATION SPECIFIC-RELATED"/>
    <property type="match status" value="1"/>
</dbReference>
<evidence type="ECO:0000313" key="5">
    <source>
        <dbReference type="Proteomes" id="UP000655420"/>
    </source>
</evidence>
<dbReference type="SUPFAM" id="SSF55073">
    <property type="entry name" value="Nucleotide cyclase"/>
    <property type="match status" value="1"/>
</dbReference>
<evidence type="ECO:0000259" key="3">
    <source>
        <dbReference type="PROSITE" id="PS50125"/>
    </source>
</evidence>
<dbReference type="AlphaFoldDB" id="A0A8J7M4Y6"/>
<dbReference type="InterPro" id="IPR029016">
    <property type="entry name" value="GAF-like_dom_sf"/>
</dbReference>
<accession>A0A8J7M4Y6</accession>
<dbReference type="InterPro" id="IPR003018">
    <property type="entry name" value="GAF"/>
</dbReference>
<dbReference type="EMBL" id="JAEHHL010000002">
    <property type="protein sequence ID" value="MBK0398546.1"/>
    <property type="molecule type" value="Genomic_DNA"/>
</dbReference>
<dbReference type="RefSeq" id="WP_200607900.1">
    <property type="nucleotide sequence ID" value="NZ_JAEHHL010000002.1"/>
</dbReference>
<dbReference type="InterPro" id="IPR001054">
    <property type="entry name" value="A/G_cyclase"/>
</dbReference>
<dbReference type="GO" id="GO:0004016">
    <property type="term" value="F:adenylate cyclase activity"/>
    <property type="evidence" value="ECO:0007669"/>
    <property type="project" value="UniProtKB-ARBA"/>
</dbReference>
<dbReference type="InterPro" id="IPR050697">
    <property type="entry name" value="Adenylyl/Guanylyl_Cyclase_3/4"/>
</dbReference>
<gene>
    <name evidence="4" type="ORF">H0I76_05050</name>
</gene>
<dbReference type="SMART" id="SM00044">
    <property type="entry name" value="CYCc"/>
    <property type="match status" value="1"/>
</dbReference>
<dbReference type="GO" id="GO:0006171">
    <property type="term" value="P:cAMP biosynthetic process"/>
    <property type="evidence" value="ECO:0007669"/>
    <property type="project" value="TreeGrafter"/>
</dbReference>
<dbReference type="Gene3D" id="3.30.70.1230">
    <property type="entry name" value="Nucleotide cyclase"/>
    <property type="match status" value="1"/>
</dbReference>
<dbReference type="CDD" id="cd07302">
    <property type="entry name" value="CHD"/>
    <property type="match status" value="1"/>
</dbReference>